<evidence type="ECO:0000256" key="1">
    <source>
        <dbReference type="SAM" id="MobiDB-lite"/>
    </source>
</evidence>
<feature type="region of interest" description="Disordered" evidence="1">
    <location>
        <begin position="47"/>
        <end position="80"/>
    </location>
</feature>
<feature type="region of interest" description="Disordered" evidence="1">
    <location>
        <begin position="1"/>
        <end position="30"/>
    </location>
</feature>
<evidence type="ECO:0000313" key="2">
    <source>
        <dbReference type="EMBL" id="ABG99219.1"/>
    </source>
</evidence>
<keyword evidence="2" id="KW-0614">Plasmid</keyword>
<proteinExistence type="predicted"/>
<reference evidence="3" key="1">
    <citation type="journal article" date="2006" name="Proc. Natl. Acad. Sci. U.S.A.">
        <title>The complete genome of Rhodococcus sp. RHA1 provides insights into a catabolic powerhouse.</title>
        <authorList>
            <person name="McLeod M.P."/>
            <person name="Warren R.L."/>
            <person name="Hsiao W.W.L."/>
            <person name="Araki N."/>
            <person name="Myhre M."/>
            <person name="Fernandes C."/>
            <person name="Miyazawa D."/>
            <person name="Wong W."/>
            <person name="Lillquist A.L."/>
            <person name="Wang D."/>
            <person name="Dosanjh M."/>
            <person name="Hara H."/>
            <person name="Petrescu A."/>
            <person name="Morin R.D."/>
            <person name="Yang G."/>
            <person name="Stott J.M."/>
            <person name="Schein J.E."/>
            <person name="Shin H."/>
            <person name="Smailus D."/>
            <person name="Siddiqui A.S."/>
            <person name="Marra M.A."/>
            <person name="Jones S.J.M."/>
            <person name="Holt R."/>
            <person name="Brinkman F.S.L."/>
            <person name="Miyauchi K."/>
            <person name="Fukuda M."/>
            <person name="Davies J.E."/>
            <person name="Mohn W.W."/>
            <person name="Eltis L.D."/>
        </authorList>
    </citation>
    <scope>NUCLEOTIDE SEQUENCE [LARGE SCALE GENOMIC DNA]</scope>
    <source>
        <strain evidence="3">RHA1</strain>
    </source>
</reference>
<dbReference type="HOGENOM" id="CLU_2685410_0_0_11"/>
<geneLocation type="plasmid" evidence="2 3">
    <name>pRHL1</name>
</geneLocation>
<name>Q0RZR7_RHOJR</name>
<protein>
    <submittedName>
        <fullName evidence="2">Uncharacterized protein</fullName>
    </submittedName>
</protein>
<feature type="compositionally biased region" description="Basic and acidic residues" evidence="1">
    <location>
        <begin position="9"/>
        <end position="20"/>
    </location>
</feature>
<sequence>MTEPSAMIDGDRNRETEQRQDPTCFGGSRDLPIGYIESADAVTNTTVSLSATRPRGWSRDPLGLAGNGAVSQGRTSAQSS</sequence>
<feature type="compositionally biased region" description="Polar residues" evidence="1">
    <location>
        <begin position="69"/>
        <end position="80"/>
    </location>
</feature>
<accession>Q0RZR7</accession>
<organism evidence="2 3">
    <name type="scientific">Rhodococcus jostii (strain RHA1)</name>
    <dbReference type="NCBI Taxonomy" id="101510"/>
    <lineage>
        <taxon>Bacteria</taxon>
        <taxon>Bacillati</taxon>
        <taxon>Actinomycetota</taxon>
        <taxon>Actinomycetes</taxon>
        <taxon>Mycobacteriales</taxon>
        <taxon>Nocardiaceae</taxon>
        <taxon>Rhodococcus</taxon>
    </lineage>
</organism>
<dbReference type="EMBL" id="CP000432">
    <property type="protein sequence ID" value="ABG99219.1"/>
    <property type="molecule type" value="Genomic_DNA"/>
</dbReference>
<dbReference type="Proteomes" id="UP000008710">
    <property type="component" value="Plasmid pRHL1"/>
</dbReference>
<dbReference type="AlphaFoldDB" id="Q0RZR7"/>
<dbReference type="KEGG" id="rha:RHA1_ro08174"/>
<evidence type="ECO:0000313" key="3">
    <source>
        <dbReference type="Proteomes" id="UP000008710"/>
    </source>
</evidence>
<gene>
    <name evidence="2" type="ordered locus">RHA1_ro08174</name>
</gene>